<accession>A0A2C9V9F3</accession>
<gene>
    <name evidence="1" type="ORF">MANES_09G092300</name>
</gene>
<dbReference type="EMBL" id="CM004395">
    <property type="protein sequence ID" value="OAY41326.1"/>
    <property type="molecule type" value="Genomic_DNA"/>
</dbReference>
<dbReference type="PANTHER" id="PTHR37723">
    <property type="entry name" value="PROTEIN FAR-RED ELONGATED HYPOCOTYL 1"/>
    <property type="match status" value="1"/>
</dbReference>
<dbReference type="GO" id="GO:0051457">
    <property type="term" value="P:maintenance of protein location in nucleus"/>
    <property type="evidence" value="ECO:0000318"/>
    <property type="project" value="GO_Central"/>
</dbReference>
<dbReference type="PANTHER" id="PTHR37723:SF1">
    <property type="entry name" value="PROTEIN FAR-RED-ELONGATED HYPOCOTYL 1-LIKE"/>
    <property type="match status" value="1"/>
</dbReference>
<dbReference type="AlphaFoldDB" id="A0A2C9V9F3"/>
<dbReference type="GO" id="GO:0005737">
    <property type="term" value="C:cytoplasm"/>
    <property type="evidence" value="ECO:0000318"/>
    <property type="project" value="GO_Central"/>
</dbReference>
<name>A0A2C9V9F3_MANES</name>
<dbReference type="GO" id="GO:0009639">
    <property type="term" value="P:response to red or far red light"/>
    <property type="evidence" value="ECO:0007669"/>
    <property type="project" value="InterPro"/>
</dbReference>
<dbReference type="GO" id="GO:0061608">
    <property type="term" value="F:nuclear import signal receptor activity"/>
    <property type="evidence" value="ECO:0000318"/>
    <property type="project" value="GO_Central"/>
</dbReference>
<organism evidence="1">
    <name type="scientific">Manihot esculenta</name>
    <name type="common">Cassava</name>
    <name type="synonym">Jatropha manihot</name>
    <dbReference type="NCBI Taxonomy" id="3983"/>
    <lineage>
        <taxon>Eukaryota</taxon>
        <taxon>Viridiplantae</taxon>
        <taxon>Streptophyta</taxon>
        <taxon>Embryophyta</taxon>
        <taxon>Tracheophyta</taxon>
        <taxon>Spermatophyta</taxon>
        <taxon>Magnoliopsida</taxon>
        <taxon>eudicotyledons</taxon>
        <taxon>Gunneridae</taxon>
        <taxon>Pentapetalae</taxon>
        <taxon>rosids</taxon>
        <taxon>fabids</taxon>
        <taxon>Malpighiales</taxon>
        <taxon>Euphorbiaceae</taxon>
        <taxon>Crotonoideae</taxon>
        <taxon>Manihoteae</taxon>
        <taxon>Manihot</taxon>
    </lineage>
</organism>
<proteinExistence type="predicted"/>
<dbReference type="GO" id="GO:0009416">
    <property type="term" value="P:response to light stimulus"/>
    <property type="evidence" value="ECO:0000318"/>
    <property type="project" value="GO_Central"/>
</dbReference>
<reference evidence="1" key="1">
    <citation type="submission" date="2016-02" db="EMBL/GenBank/DDBJ databases">
        <title>WGS assembly of Manihot esculenta.</title>
        <authorList>
            <person name="Bredeson J.V."/>
            <person name="Prochnik S.E."/>
            <person name="Lyons J.B."/>
            <person name="Schmutz J."/>
            <person name="Grimwood J."/>
            <person name="Vrebalov J."/>
            <person name="Bart R.S."/>
            <person name="Amuge T."/>
            <person name="Ferguson M.E."/>
            <person name="Green R."/>
            <person name="Putnam N."/>
            <person name="Stites J."/>
            <person name="Rounsley S."/>
            <person name="Rokhsar D.S."/>
        </authorList>
    </citation>
    <scope>NUCLEOTIDE SEQUENCE [LARGE SCALE GENOMIC DNA]</scope>
    <source>
        <tissue evidence="1">Leaf</tissue>
    </source>
</reference>
<dbReference type="STRING" id="3983.A0A2C9V9F3"/>
<dbReference type="InterPro" id="IPR037766">
    <property type="entry name" value="FHY1"/>
</dbReference>
<evidence type="ECO:0000313" key="1">
    <source>
        <dbReference type="EMBL" id="OAY41326.1"/>
    </source>
</evidence>
<dbReference type="GO" id="GO:0016607">
    <property type="term" value="C:nuclear speck"/>
    <property type="evidence" value="ECO:0000318"/>
    <property type="project" value="GO_Central"/>
</dbReference>
<protein>
    <submittedName>
        <fullName evidence="1">Uncharacterized protein</fullName>
    </submittedName>
</protein>
<sequence length="195" mass="21765">MFDVGKKRKLQAEQFGLPFPKHKCWQKIATVLLEILTMFMSVYGEAKFDTEVSKPGLSNEPCSSLLDFGQSNSKDIQSSLNSTMATSTVGAGKDESAFEAGEHGLHHHELHQNLDEPIVELGSHFAYSCSQDGIDSIEPNMDKDLDDILYSNGNNSNIRVFFHLVTDIVNADAQPGTRKPTIDQEFEQYFSMLML</sequence>